<comment type="function">
    <text evidence="1">Involved in pre-25S rRNA processing.</text>
</comment>
<evidence type="ECO:0000256" key="2">
    <source>
        <dbReference type="ARBA" id="ARBA00004604"/>
    </source>
</evidence>
<dbReference type="AlphaFoldDB" id="A0A420HWB3"/>
<reference evidence="10 11" key="1">
    <citation type="journal article" date="2018" name="BMC Genomics">
        <title>Comparative genome analyses reveal sequence features reflecting distinct modes of host-adaptation between dicot and monocot powdery mildew.</title>
        <authorList>
            <person name="Wu Y."/>
            <person name="Ma X."/>
            <person name="Pan Z."/>
            <person name="Kale S.D."/>
            <person name="Song Y."/>
            <person name="King H."/>
            <person name="Zhang Q."/>
            <person name="Presley C."/>
            <person name="Deng X."/>
            <person name="Wei C.I."/>
            <person name="Xiao S."/>
        </authorList>
    </citation>
    <scope>NUCLEOTIDE SEQUENCE [LARGE SCALE GENOMIC DNA]</scope>
    <source>
        <strain evidence="10">UMSG2</strain>
    </source>
</reference>
<dbReference type="InterPro" id="IPR012677">
    <property type="entry name" value="Nucleotide-bd_a/b_plait_sf"/>
</dbReference>
<comment type="caution">
    <text evidence="10">The sequence shown here is derived from an EMBL/GenBank/DDBJ whole genome shotgun (WGS) entry which is preliminary data.</text>
</comment>
<proteinExistence type="inferred from homology"/>
<sequence length="562" mass="62531">MGSQSDKKFVKIDEAKIDPNLALLFSSSLPKTNVSSREHDQIALSNGVKRARAKKQKSNLNSKEEIETKLPNHSLTNPPEDVTNIRTLNRSLSKKREPFPGEDSETISHHNERKRKRKTSSDNLEVEYLQKLAKQEDKELKQSGTQGNLKYPKSRVPEEDFEDSRHNDTSRKKENHSSTGQATVPIHESINLSNQSNELEKASRTVFLANVSTLAISSKKARKALLSHMASFLSDLPKPPEGTPPHKVESIRFRSTAYTGSGLTKRAAYAKKKIMEETTKGTNAYVVYSNSYAARAAVKMLNGSVVLDRHLRVDGVAHPSKIDHRRCIFVGNLGFVDDESSLVETDEMSRKRSKIPADIEEGLWRQFNKVGTVESVRVVRDEKTRVGKGFAYVQFTDPNTVEAALLLNEKKFPPMLPRLLRVMRAKPVKKTASGVANLFSKKTKPKPVNSVIFNPKISSVQSSIQGRASKLLGQAGAAKLRSNDSNVANVGHSIDITNKRLSLSSKNPPNGLIFEGHRAKSKSAELRKTKSGGKSLTSKPKTRSSRRASEWRKKNINKAIKN</sequence>
<feature type="compositionally biased region" description="Basic and acidic residues" evidence="8">
    <location>
        <begin position="518"/>
        <end position="528"/>
    </location>
</feature>
<dbReference type="Gene3D" id="3.30.70.330">
    <property type="match status" value="2"/>
</dbReference>
<dbReference type="STRING" id="212602.A0A420HWB3"/>
<evidence type="ECO:0000256" key="6">
    <source>
        <dbReference type="ARBA" id="ARBA00023242"/>
    </source>
</evidence>
<evidence type="ECO:0000256" key="3">
    <source>
        <dbReference type="ARBA" id="ARBA00007077"/>
    </source>
</evidence>
<gene>
    <name evidence="10" type="ORF">OnM2_039060</name>
</gene>
<protein>
    <recommendedName>
        <fullName evidence="4">Nucleolar protein 12</fullName>
    </recommendedName>
</protein>
<dbReference type="GO" id="GO:0005730">
    <property type="term" value="C:nucleolus"/>
    <property type="evidence" value="ECO:0007669"/>
    <property type="project" value="UniProtKB-SubCell"/>
</dbReference>
<evidence type="ECO:0000313" key="10">
    <source>
        <dbReference type="EMBL" id="RKF61754.1"/>
    </source>
</evidence>
<evidence type="ECO:0000313" key="11">
    <source>
        <dbReference type="Proteomes" id="UP000286134"/>
    </source>
</evidence>
<organism evidence="10 11">
    <name type="scientific">Erysiphe neolycopersici</name>
    <dbReference type="NCBI Taxonomy" id="212602"/>
    <lineage>
        <taxon>Eukaryota</taxon>
        <taxon>Fungi</taxon>
        <taxon>Dikarya</taxon>
        <taxon>Ascomycota</taxon>
        <taxon>Pezizomycotina</taxon>
        <taxon>Leotiomycetes</taxon>
        <taxon>Erysiphales</taxon>
        <taxon>Erysiphaceae</taxon>
        <taxon>Erysiphe</taxon>
    </lineage>
</organism>
<dbReference type="EMBL" id="MCFK01003912">
    <property type="protein sequence ID" value="RKF61754.1"/>
    <property type="molecule type" value="Genomic_DNA"/>
</dbReference>
<feature type="region of interest" description="Disordered" evidence="8">
    <location>
        <begin position="518"/>
        <end position="562"/>
    </location>
</feature>
<dbReference type="GO" id="GO:0019843">
    <property type="term" value="F:rRNA binding"/>
    <property type="evidence" value="ECO:0007669"/>
    <property type="project" value="TreeGrafter"/>
</dbReference>
<evidence type="ECO:0000256" key="8">
    <source>
        <dbReference type="SAM" id="MobiDB-lite"/>
    </source>
</evidence>
<accession>A0A420HWB3</accession>
<comment type="subcellular location">
    <subcellularLocation>
        <location evidence="2">Nucleus</location>
        <location evidence="2">Nucleolus</location>
    </subcellularLocation>
</comment>
<dbReference type="InterPro" id="IPR035979">
    <property type="entry name" value="RBD_domain_sf"/>
</dbReference>
<evidence type="ECO:0000256" key="1">
    <source>
        <dbReference type="ARBA" id="ARBA00002475"/>
    </source>
</evidence>
<dbReference type="Proteomes" id="UP000286134">
    <property type="component" value="Unassembled WGS sequence"/>
</dbReference>
<dbReference type="GO" id="GO:0000463">
    <property type="term" value="P:maturation of LSU-rRNA from tricistronic rRNA transcript (SSU-rRNA, 5.8S rRNA, LSU-rRNA)"/>
    <property type="evidence" value="ECO:0007669"/>
    <property type="project" value="TreeGrafter"/>
</dbReference>
<feature type="region of interest" description="Disordered" evidence="8">
    <location>
        <begin position="29"/>
        <end position="187"/>
    </location>
</feature>
<dbReference type="SMART" id="SM00360">
    <property type="entry name" value="RRM"/>
    <property type="match status" value="2"/>
</dbReference>
<keyword evidence="6" id="KW-0539">Nucleus</keyword>
<evidence type="ECO:0000259" key="9">
    <source>
        <dbReference type="PROSITE" id="PS50102"/>
    </source>
</evidence>
<dbReference type="SUPFAM" id="SSF54928">
    <property type="entry name" value="RNA-binding domain, RBD"/>
    <property type="match status" value="2"/>
</dbReference>
<dbReference type="OrthoDB" id="442677at2759"/>
<comment type="similarity">
    <text evidence="3">Belongs to the RRM RBM34 family.</text>
</comment>
<keyword evidence="11" id="KW-1185">Reference proteome</keyword>
<evidence type="ECO:0000256" key="7">
    <source>
        <dbReference type="PROSITE-ProRule" id="PRU00176"/>
    </source>
</evidence>
<feature type="domain" description="RRM" evidence="9">
    <location>
        <begin position="326"/>
        <end position="427"/>
    </location>
</feature>
<evidence type="ECO:0000256" key="4">
    <source>
        <dbReference type="ARBA" id="ARBA00015520"/>
    </source>
</evidence>
<dbReference type="PANTHER" id="PTHR23236">
    <property type="entry name" value="EUKARYOTIC TRANSLATION INITIATION FACTOR 4B/4H"/>
    <property type="match status" value="1"/>
</dbReference>
<evidence type="ECO:0000256" key="5">
    <source>
        <dbReference type="ARBA" id="ARBA00022884"/>
    </source>
</evidence>
<keyword evidence="5 7" id="KW-0694">RNA-binding</keyword>
<dbReference type="Pfam" id="PF00076">
    <property type="entry name" value="RRM_1"/>
    <property type="match status" value="1"/>
</dbReference>
<feature type="compositionally biased region" description="Basic and acidic residues" evidence="8">
    <location>
        <begin position="155"/>
        <end position="176"/>
    </location>
</feature>
<name>A0A420HWB3_9PEZI</name>
<dbReference type="PANTHER" id="PTHR23236:SF25">
    <property type="entry name" value="RNA-BINDING PROTEIN 34"/>
    <property type="match status" value="1"/>
</dbReference>
<dbReference type="PROSITE" id="PS50102">
    <property type="entry name" value="RRM"/>
    <property type="match status" value="1"/>
</dbReference>
<dbReference type="InterPro" id="IPR000504">
    <property type="entry name" value="RRM_dom"/>
</dbReference>